<dbReference type="Gene3D" id="1.25.40.10">
    <property type="entry name" value="Tetratricopeptide repeat domain"/>
    <property type="match status" value="2"/>
</dbReference>
<keyword evidence="1" id="KW-0802">TPR repeat</keyword>
<feature type="repeat" description="TPR" evidence="1">
    <location>
        <begin position="268"/>
        <end position="301"/>
    </location>
</feature>
<comment type="caution">
    <text evidence="5">The sequence shown here is derived from an EMBL/GenBank/DDBJ whole genome shotgun (WGS) entry which is preliminary data.</text>
</comment>
<feature type="transmembrane region" description="Helical" evidence="2">
    <location>
        <begin position="372"/>
        <end position="393"/>
    </location>
</feature>
<name>A0ABX1X1B1_9BACT</name>
<dbReference type="PROSITE" id="PS50930">
    <property type="entry name" value="HTH_LYTTR"/>
    <property type="match status" value="1"/>
</dbReference>
<dbReference type="SMART" id="SM00028">
    <property type="entry name" value="TPR"/>
    <property type="match status" value="6"/>
</dbReference>
<evidence type="ECO:0000313" key="5">
    <source>
        <dbReference type="EMBL" id="NOU62193.1"/>
    </source>
</evidence>
<dbReference type="InterPro" id="IPR019734">
    <property type="entry name" value="TPR_rpt"/>
</dbReference>
<dbReference type="Pfam" id="PF04397">
    <property type="entry name" value="LytTR"/>
    <property type="match status" value="1"/>
</dbReference>
<gene>
    <name evidence="5" type="ORF">ELS83_20540</name>
</gene>
<proteinExistence type="predicted"/>
<feature type="domain" description="HTH LytTR-type" evidence="4">
    <location>
        <begin position="438"/>
        <end position="524"/>
    </location>
</feature>
<feature type="signal peptide" evidence="3">
    <location>
        <begin position="1"/>
        <end position="21"/>
    </location>
</feature>
<protein>
    <submittedName>
        <fullName evidence="5">Tetratricopeptide repeat protein</fullName>
    </submittedName>
</protein>
<evidence type="ECO:0000256" key="2">
    <source>
        <dbReference type="SAM" id="Phobius"/>
    </source>
</evidence>
<dbReference type="InterPro" id="IPR011990">
    <property type="entry name" value="TPR-like_helical_dom_sf"/>
</dbReference>
<dbReference type="PANTHER" id="PTHR37299">
    <property type="entry name" value="TRANSCRIPTIONAL REGULATOR-RELATED"/>
    <property type="match status" value="1"/>
</dbReference>
<dbReference type="InterPro" id="IPR046947">
    <property type="entry name" value="LytR-like"/>
</dbReference>
<dbReference type="PANTHER" id="PTHR37299:SF1">
    <property type="entry name" value="STAGE 0 SPORULATION PROTEIN A HOMOLOG"/>
    <property type="match status" value="1"/>
</dbReference>
<keyword evidence="6" id="KW-1185">Reference proteome</keyword>
<sequence>MKVFRPLLIFLVFFTNQYAFSQSKQINIAEKYYKKAVEFESKNIDSSFFYVNKGYELLYLTDTLNLTYGDILNQLGILHYNKSEFTIAYEFFNRCYHINQLIDNAEGSIKLKVNMAVCQKNLNNTTKALSDYFEIVEYYEKKDSTHKNLGKVYFNIAGLYFTNKQYQCSENYYIKSELFFKNKRTFLLQLKAHRLANFNTYDLNKSQKLIEEIERDYNLDTVSPFLRGVLFNNMGQTMLKLDKYKEALPYTFEALHAKKKGGIRNDISIQYNNIGNIYMQLKRYPIAINYLDSALNLACTNRQKFEVLKNLQKVHKWNHNLEKSLEFANKYIALKDSINEVLTQKEIVELGLQYDMTKKENFIHKLENLSRVYKISILIIVLVSSVLVVIFLVKNKTIKKEFKTLQQELNAFKQKKLNDQNSSVLINLKSKAVLSSGEILYIKSDGHYVEYHLKNKAKPEIDRNTLKEVMNMLPAETFVRIHKSFIVNIYHIRIMNSTKLMLNNGVWINLSRTYKQELKDILHK</sequence>
<organism evidence="5 6">
    <name type="scientific">Marinifilum caeruleilacunae</name>
    <dbReference type="NCBI Taxonomy" id="2499076"/>
    <lineage>
        <taxon>Bacteria</taxon>
        <taxon>Pseudomonadati</taxon>
        <taxon>Bacteroidota</taxon>
        <taxon>Bacteroidia</taxon>
        <taxon>Marinilabiliales</taxon>
        <taxon>Marinifilaceae</taxon>
    </lineage>
</organism>
<dbReference type="SUPFAM" id="SSF48452">
    <property type="entry name" value="TPR-like"/>
    <property type="match status" value="2"/>
</dbReference>
<dbReference type="SMART" id="SM00850">
    <property type="entry name" value="LytTR"/>
    <property type="match status" value="1"/>
</dbReference>
<keyword evidence="2" id="KW-1133">Transmembrane helix</keyword>
<dbReference type="RefSeq" id="WP_171597452.1">
    <property type="nucleotide sequence ID" value="NZ_RZNH01000056.1"/>
</dbReference>
<dbReference type="Proteomes" id="UP000732105">
    <property type="component" value="Unassembled WGS sequence"/>
</dbReference>
<dbReference type="InterPro" id="IPR007492">
    <property type="entry name" value="LytTR_DNA-bd_dom"/>
</dbReference>
<evidence type="ECO:0000256" key="1">
    <source>
        <dbReference type="PROSITE-ProRule" id="PRU00339"/>
    </source>
</evidence>
<evidence type="ECO:0000256" key="3">
    <source>
        <dbReference type="SAM" id="SignalP"/>
    </source>
</evidence>
<dbReference type="Gene3D" id="2.40.50.1020">
    <property type="entry name" value="LytTr DNA-binding domain"/>
    <property type="match status" value="1"/>
</dbReference>
<dbReference type="PROSITE" id="PS50005">
    <property type="entry name" value="TPR"/>
    <property type="match status" value="1"/>
</dbReference>
<reference evidence="5 6" key="1">
    <citation type="submission" date="2018-12" db="EMBL/GenBank/DDBJ databases">
        <title>Marinifilum JC070 sp. nov., a marine bacterium isolated from Yongle Blue Hole in the South China Sea.</title>
        <authorList>
            <person name="Fu T."/>
        </authorList>
    </citation>
    <scope>NUCLEOTIDE SEQUENCE [LARGE SCALE GENOMIC DNA]</scope>
    <source>
        <strain evidence="5 6">JC070</strain>
    </source>
</reference>
<accession>A0ABX1X1B1</accession>
<feature type="chain" id="PRO_5046718255" evidence="3">
    <location>
        <begin position="22"/>
        <end position="524"/>
    </location>
</feature>
<evidence type="ECO:0000313" key="6">
    <source>
        <dbReference type="Proteomes" id="UP000732105"/>
    </source>
</evidence>
<keyword evidence="2" id="KW-0472">Membrane</keyword>
<keyword evidence="2" id="KW-0812">Transmembrane</keyword>
<keyword evidence="3" id="KW-0732">Signal</keyword>
<evidence type="ECO:0000259" key="4">
    <source>
        <dbReference type="PROSITE" id="PS50930"/>
    </source>
</evidence>
<dbReference type="Pfam" id="PF13374">
    <property type="entry name" value="TPR_10"/>
    <property type="match status" value="1"/>
</dbReference>
<dbReference type="EMBL" id="RZNH01000056">
    <property type="protein sequence ID" value="NOU62193.1"/>
    <property type="molecule type" value="Genomic_DNA"/>
</dbReference>